<evidence type="ECO:0000313" key="3">
    <source>
        <dbReference type="EMBL" id="EDK88368.1"/>
    </source>
</evidence>
<reference evidence="3" key="2">
    <citation type="submission" date="2007-05" db="EMBL/GenBank/DDBJ databases">
        <title>Genome sequence of Fusobacterium nucleatum subspecies polymorphum - a genetically tractable Fusobacterium.</title>
        <authorList>
            <person name="Karpathy S.E."/>
            <person name="Xiang Q."/>
            <person name="Gioia J."/>
            <person name="Jiang H."/>
            <person name="Liu Y."/>
            <person name="Petrosino J.F."/>
            <person name="Yerrapragada S."/>
            <person name="Fox G.E."/>
            <person name="Kinder Haake S."/>
            <person name="Weinstock G.M."/>
            <person name="Highlander S.K."/>
        </authorList>
    </citation>
    <scope>NUCLEOTIDE SEQUENCE [LARGE SCALE GENOMIC DNA]</scope>
    <source>
        <strain evidence="3">ATCC 10953</strain>
    </source>
</reference>
<dbReference type="PANTHER" id="PTHR43674:SF2">
    <property type="entry name" value="BETA-UREIDOPROPIONASE"/>
    <property type="match status" value="1"/>
</dbReference>
<accession>A5TTZ3</accession>
<dbReference type="GO" id="GO:0016811">
    <property type="term" value="F:hydrolase activity, acting on carbon-nitrogen (but not peptide) bonds, in linear amides"/>
    <property type="evidence" value="ECO:0007669"/>
    <property type="project" value="TreeGrafter"/>
</dbReference>
<name>A5TTZ3_FUSNP</name>
<dbReference type="InterPro" id="IPR050345">
    <property type="entry name" value="Aliph_Amidase/BUP"/>
</dbReference>
<dbReference type="Proteomes" id="UP000001921">
    <property type="component" value="Chromosome"/>
</dbReference>
<sequence>MEYMKKKKFKIALAQIKIEQKNIEKNCKKIFERIEEAAKENVDIICFPELATIGYTITTDELQNLPEDFNNTFIEKLQEKAKLFKIHILVGYLESKTTKKSKDFYNSCIFIDDEGKILANARKVYLWKKEKTKFKAGDKFIVKDTKFGKIGILICYDLEFFEPARIECLKGAEIIFVPSLWSLNAENRWHIDLAANSLFNLLFMVGCNAVGDSCCGKSKIVEPNGSTLIEASGTKEELLLATIDLAKLDEIRNKIPYLSDFKSDTFSIEALKKY</sequence>
<gene>
    <name evidence="3" type="ORF">FNP_0561</name>
</gene>
<dbReference type="PROSITE" id="PS50263">
    <property type="entry name" value="CN_HYDROLASE"/>
    <property type="match status" value="1"/>
</dbReference>
<evidence type="ECO:0000259" key="2">
    <source>
        <dbReference type="PROSITE" id="PS50263"/>
    </source>
</evidence>
<reference evidence="3" key="1">
    <citation type="submission" date="2006-07" db="EMBL/GenBank/DDBJ databases">
        <authorList>
            <person name="Qin X."/>
            <person name="Weinstock G.M."/>
        </authorList>
    </citation>
    <scope>NUCLEOTIDE SEQUENCE [LARGE SCALE GENOMIC DNA]</scope>
    <source>
        <strain evidence="3">ATCC 10953</strain>
    </source>
</reference>
<dbReference type="eggNOG" id="COG0388">
    <property type="taxonomic scope" value="Bacteria"/>
</dbReference>
<dbReference type="InterPro" id="IPR003010">
    <property type="entry name" value="C-N_Hydrolase"/>
</dbReference>
<keyword evidence="1 3" id="KW-0378">Hydrolase</keyword>
<dbReference type="AlphaFoldDB" id="A5TTZ3"/>
<protein>
    <submittedName>
        <fullName evidence="3">Possible amidohydrolase</fullName>
    </submittedName>
</protein>
<evidence type="ECO:0000256" key="1">
    <source>
        <dbReference type="ARBA" id="ARBA00022801"/>
    </source>
</evidence>
<dbReference type="InterPro" id="IPR036526">
    <property type="entry name" value="C-N_Hydrolase_sf"/>
</dbReference>
<dbReference type="PANTHER" id="PTHR43674">
    <property type="entry name" value="NITRILASE C965.09-RELATED"/>
    <property type="match status" value="1"/>
</dbReference>
<organism evidence="3">
    <name type="scientific">Fusobacterium polymorphum ATCC 10953</name>
    <dbReference type="NCBI Taxonomy" id="393480"/>
    <lineage>
        <taxon>Bacteria</taxon>
        <taxon>Fusobacteriati</taxon>
        <taxon>Fusobacteriota</taxon>
        <taxon>Fusobacteriia</taxon>
        <taxon>Fusobacteriales</taxon>
        <taxon>Fusobacteriaceae</taxon>
        <taxon>Fusobacterium</taxon>
    </lineage>
</organism>
<dbReference type="HOGENOM" id="CLU_030130_3_8_0"/>
<feature type="domain" description="CN hydrolase" evidence="2">
    <location>
        <begin position="9"/>
        <end position="245"/>
    </location>
</feature>
<dbReference type="EMBL" id="CM000440">
    <property type="protein sequence ID" value="EDK88368.1"/>
    <property type="molecule type" value="Genomic_DNA"/>
</dbReference>
<proteinExistence type="predicted"/>
<dbReference type="Pfam" id="PF00795">
    <property type="entry name" value="CN_hydrolase"/>
    <property type="match status" value="1"/>
</dbReference>
<dbReference type="SUPFAM" id="SSF56317">
    <property type="entry name" value="Carbon-nitrogen hydrolase"/>
    <property type="match status" value="1"/>
</dbReference>
<dbReference type="Gene3D" id="3.60.110.10">
    <property type="entry name" value="Carbon-nitrogen hydrolase"/>
    <property type="match status" value="1"/>
</dbReference>